<dbReference type="EMBL" id="CAUYUJ010010247">
    <property type="protein sequence ID" value="CAK0828914.1"/>
    <property type="molecule type" value="Genomic_DNA"/>
</dbReference>
<organism evidence="2 3">
    <name type="scientific">Prorocentrum cordatum</name>
    <dbReference type="NCBI Taxonomy" id="2364126"/>
    <lineage>
        <taxon>Eukaryota</taxon>
        <taxon>Sar</taxon>
        <taxon>Alveolata</taxon>
        <taxon>Dinophyceae</taxon>
        <taxon>Prorocentrales</taxon>
        <taxon>Prorocentraceae</taxon>
        <taxon>Prorocentrum</taxon>
    </lineage>
</organism>
<gene>
    <name evidence="2" type="ORF">PCOR1329_LOCUS28010</name>
</gene>
<reference evidence="2" key="1">
    <citation type="submission" date="2023-10" db="EMBL/GenBank/DDBJ databases">
        <authorList>
            <person name="Chen Y."/>
            <person name="Shah S."/>
            <person name="Dougan E. K."/>
            <person name="Thang M."/>
            <person name="Chan C."/>
        </authorList>
    </citation>
    <scope>NUCLEOTIDE SEQUENCE [LARGE SCALE GENOMIC DNA]</scope>
</reference>
<name>A0ABN9SBE1_9DINO</name>
<accession>A0ABN9SBE1</accession>
<feature type="compositionally biased region" description="Basic and acidic residues" evidence="1">
    <location>
        <begin position="185"/>
        <end position="210"/>
    </location>
</feature>
<feature type="region of interest" description="Disordered" evidence="1">
    <location>
        <begin position="114"/>
        <end position="141"/>
    </location>
</feature>
<protein>
    <submittedName>
        <fullName evidence="2">Uncharacterized protein</fullName>
    </submittedName>
</protein>
<evidence type="ECO:0000256" key="1">
    <source>
        <dbReference type="SAM" id="MobiDB-lite"/>
    </source>
</evidence>
<evidence type="ECO:0000313" key="2">
    <source>
        <dbReference type="EMBL" id="CAK0828914.1"/>
    </source>
</evidence>
<keyword evidence="3" id="KW-1185">Reference proteome</keyword>
<feature type="region of interest" description="Disordered" evidence="1">
    <location>
        <begin position="627"/>
        <end position="662"/>
    </location>
</feature>
<evidence type="ECO:0000313" key="3">
    <source>
        <dbReference type="Proteomes" id="UP001189429"/>
    </source>
</evidence>
<feature type="compositionally biased region" description="Basic and acidic residues" evidence="1">
    <location>
        <begin position="163"/>
        <end position="174"/>
    </location>
</feature>
<dbReference type="Proteomes" id="UP001189429">
    <property type="component" value="Unassembled WGS sequence"/>
</dbReference>
<feature type="compositionally biased region" description="Gly residues" evidence="1">
    <location>
        <begin position="37"/>
        <end position="47"/>
    </location>
</feature>
<comment type="caution">
    <text evidence="2">The sequence shown here is derived from an EMBL/GenBank/DDBJ whole genome shotgun (WGS) entry which is preliminary data.</text>
</comment>
<feature type="region of interest" description="Disordered" evidence="1">
    <location>
        <begin position="156"/>
        <end position="326"/>
    </location>
</feature>
<feature type="compositionally biased region" description="Basic and acidic residues" evidence="1">
    <location>
        <begin position="219"/>
        <end position="239"/>
    </location>
</feature>
<feature type="compositionally biased region" description="Gly residues" evidence="1">
    <location>
        <begin position="114"/>
        <end position="139"/>
    </location>
</feature>
<sequence>MARSHAAHPQGVKRPWDRGPGSEAEAAAPEGPKGKKGYGGKGFGEAGWGFADQEPSKGCGKGFGADGPSSFGKDGAGGCGKDGGFGKDGGYGKDGSCGKAGGYGKDGGFGKDAGFGKGGPEKGSGGKDSGFGVHSGEGGVLAEAPKPAFSKMAAMPDLSGQDDVGKGDAGKGDKGCGNGAMAKGDAGKGDKGWGKGDMVKGDVAKGDKGYGKGAMAKGDANKGDKGWGKGDMFKGDTGKGEMGCGSADMAMGGKGDMVTGDQGERGKGGKASWQPPVKAPPWAQPEALRPPPKEGQEPSPMEPEMATPSPHLPEPQAKAEQAVSRKDLSDRWTARAVLFHLGDGAWSCLTPDMEITRHNLNTLRQYALDRNSSFPHWALAGVYAFDPAGPGELAEMKRQARQRAALLGAGGALEEEATVWVISDPRGARFGQVLDEQAIDNPNRCVHMRSMGVISLDGVERLIAKLHREERGDWLRDQRERGVDIRTIGGHRSRLGRRDVAFGDAVEMMEQVELADAPDFGPRAMGEFFSSVATGSGNLASYQAELERLSGVFAGGARNHEHRILLESIRRAICLDQLNAKNLHCMGAAARRIIQIEMAAQRNPRHPDFSGLDDVVAEHILKQTRLREEELDRDRPTGDRDKRQKGDKEKKEKGDNNGGKDEASYDVTQLRVCKGDIHPVPVAELLPAEAAGFLRHFQSQIELAEPEVADRVREAGGLPEPYWGPLLRGDAEVRRVFVLFCRFAKIGIAGFGRAINSRCGAFSVRQEDGNIRFVFDAREMWSWFGFDSTLRFEDWGLGLHRIWDDSIGGWTLAVAEEMLRPCLRVLPMVWAWALYFAQEVVSNQVRASCLDGDRQLLRDKRPAPLLRPGKPLAAVYAFQARAAVAGLGLRAADIAVQELESMGLSRRGSDRRPCLLSILQEVCHFIGGGSRRRAALPPLVRGELRMAAVACFLSEVDLGAPLSDEVDALMYGRMPLRAVWDAHRWRGRWRFVEVEANARTRVYTTAYINQLRGVTDGFGSTLAEGAAKGKLGELPFRRAGWARGEGPPRGRGAGRPGQRREVELLNVVPALPTDLTDAEGWAAAVEGRWRYNEHITKAAAYSIGCRMRWRARHVPTDLSVADAGSRRRQAPDPEWTSQKKRERQLVVHWIAAEFVTYVVPELRDVSGWSLRSLHRNWFGSVSGVQWAGASRTQWRQAFGAFLLRGVARVFEGLNGRGPLKLGDVPAAGEAASRDAACGAADAYLAQHGALFGRTGAAERARLRRRGDALGPPVAPPPGLG</sequence>
<proteinExistence type="predicted"/>
<feature type="compositionally biased region" description="Low complexity" evidence="1">
    <location>
        <begin position="19"/>
        <end position="31"/>
    </location>
</feature>
<feature type="region of interest" description="Disordered" evidence="1">
    <location>
        <begin position="1"/>
        <end position="51"/>
    </location>
</feature>